<dbReference type="GO" id="GO:0016020">
    <property type="term" value="C:membrane"/>
    <property type="evidence" value="ECO:0007669"/>
    <property type="project" value="UniProtKB-SubCell"/>
</dbReference>
<sequence>MVRAVISEDVHSYDGQRVLIPRGSKVIGKYNDQVTLGQNRVMLMWDRIILPDNQTVTINSYGGDPIGQAGVAGRVNTHFFSRFGSATLISAIGIAPAAATAALSTRDNNGNSNNNNGYNAANTLASAISQNMNSSLGGVIGDYLKRPPTIGVHQGANITIFVDRDLEIF</sequence>
<dbReference type="InterPro" id="IPR005498">
    <property type="entry name" value="T4SS_VirB10/TraB/TrbI"/>
</dbReference>
<keyword evidence="3" id="KW-1133">Transmembrane helix</keyword>
<dbReference type="WBParaSite" id="PSU_v2.g975.t1">
    <property type="protein sequence ID" value="PSU_v2.g975.t1"/>
    <property type="gene ID" value="PSU_v2.g975"/>
</dbReference>
<dbReference type="Gene3D" id="2.40.128.260">
    <property type="entry name" value="Type IV secretion system, VirB10/TraB/TrbI"/>
    <property type="match status" value="1"/>
</dbReference>
<evidence type="ECO:0000256" key="1">
    <source>
        <dbReference type="ARBA" id="ARBA00004167"/>
    </source>
</evidence>
<name>A0A914ZCT5_9BILA</name>
<evidence type="ECO:0000256" key="3">
    <source>
        <dbReference type="ARBA" id="ARBA00022989"/>
    </source>
</evidence>
<comment type="subcellular location">
    <subcellularLocation>
        <location evidence="1">Membrane</location>
        <topology evidence="1">Single-pass membrane protein</topology>
    </subcellularLocation>
</comment>
<keyword evidence="4" id="KW-0472">Membrane</keyword>
<accession>A0A914ZCT5</accession>
<dbReference type="Proteomes" id="UP000887577">
    <property type="component" value="Unplaced"/>
</dbReference>
<protein>
    <submittedName>
        <fullName evidence="6">Conjugal transfer protein TrbI</fullName>
    </submittedName>
</protein>
<organism evidence="5 6">
    <name type="scientific">Panagrolaimus superbus</name>
    <dbReference type="NCBI Taxonomy" id="310955"/>
    <lineage>
        <taxon>Eukaryota</taxon>
        <taxon>Metazoa</taxon>
        <taxon>Ecdysozoa</taxon>
        <taxon>Nematoda</taxon>
        <taxon>Chromadorea</taxon>
        <taxon>Rhabditida</taxon>
        <taxon>Tylenchina</taxon>
        <taxon>Panagrolaimomorpha</taxon>
        <taxon>Panagrolaimoidea</taxon>
        <taxon>Panagrolaimidae</taxon>
        <taxon>Panagrolaimus</taxon>
    </lineage>
</organism>
<dbReference type="CDD" id="cd16429">
    <property type="entry name" value="VirB10"/>
    <property type="match status" value="1"/>
</dbReference>
<proteinExistence type="predicted"/>
<keyword evidence="2" id="KW-0812">Transmembrane</keyword>
<evidence type="ECO:0000313" key="5">
    <source>
        <dbReference type="Proteomes" id="UP000887577"/>
    </source>
</evidence>
<reference evidence="6" key="1">
    <citation type="submission" date="2022-11" db="UniProtKB">
        <authorList>
            <consortium name="WormBaseParasite"/>
        </authorList>
    </citation>
    <scope>IDENTIFICATION</scope>
</reference>
<keyword evidence="5" id="KW-1185">Reference proteome</keyword>
<evidence type="ECO:0000313" key="6">
    <source>
        <dbReference type="WBParaSite" id="PSU_v2.g975.t1"/>
    </source>
</evidence>
<dbReference type="InterPro" id="IPR042217">
    <property type="entry name" value="T4SS_VirB10/TrbI"/>
</dbReference>
<evidence type="ECO:0000256" key="2">
    <source>
        <dbReference type="ARBA" id="ARBA00022692"/>
    </source>
</evidence>
<dbReference type="AlphaFoldDB" id="A0A914ZCT5"/>
<dbReference type="Pfam" id="PF03743">
    <property type="entry name" value="TrbI"/>
    <property type="match status" value="1"/>
</dbReference>
<evidence type="ECO:0000256" key="4">
    <source>
        <dbReference type="ARBA" id="ARBA00023136"/>
    </source>
</evidence>